<sequence length="86" mass="10346">MVFLRTEIMRQGRLVHKNKFLKHHDPYTRQDLLENLLSGYSLCLIKMFLCIDRMNTVRCWNTFCHLTESQKMQTARQEYLMDSGSM</sequence>
<gene>
    <name evidence="1" type="ORF">HQ35_04175</name>
</gene>
<dbReference type="EMBL" id="JQJD01000025">
    <property type="protein sequence ID" value="KGN81581.1"/>
    <property type="molecule type" value="Genomic_DNA"/>
</dbReference>
<proteinExistence type="predicted"/>
<name>A0A0A2ERT5_PORCN</name>
<keyword evidence="2" id="KW-1185">Reference proteome</keyword>
<dbReference type="AlphaFoldDB" id="A0A0A2ERT5"/>
<dbReference type="Proteomes" id="UP000030125">
    <property type="component" value="Unassembled WGS sequence"/>
</dbReference>
<evidence type="ECO:0000313" key="1">
    <source>
        <dbReference type="EMBL" id="KGN81581.1"/>
    </source>
</evidence>
<organism evidence="1 2">
    <name type="scientific">Porphyromonas cangingivalis</name>
    <dbReference type="NCBI Taxonomy" id="36874"/>
    <lineage>
        <taxon>Bacteria</taxon>
        <taxon>Pseudomonadati</taxon>
        <taxon>Bacteroidota</taxon>
        <taxon>Bacteroidia</taxon>
        <taxon>Bacteroidales</taxon>
        <taxon>Porphyromonadaceae</taxon>
        <taxon>Porphyromonas</taxon>
    </lineage>
</organism>
<evidence type="ECO:0000313" key="2">
    <source>
        <dbReference type="Proteomes" id="UP000030125"/>
    </source>
</evidence>
<protein>
    <submittedName>
        <fullName evidence="1">Uncharacterized protein</fullName>
    </submittedName>
</protein>
<reference evidence="1 2" key="1">
    <citation type="submission" date="2014-08" db="EMBL/GenBank/DDBJ databases">
        <title>Porphyromonas cangingivalis strain:COT-109_OH1386 Genome sequencing.</title>
        <authorList>
            <person name="Wallis C."/>
            <person name="Deusch O."/>
            <person name="O'Flynn C."/>
            <person name="Davis I."/>
            <person name="Jospin G."/>
            <person name="Darling A.E."/>
            <person name="Coil D.A."/>
            <person name="Alexiev A."/>
            <person name="Horsfall A."/>
            <person name="Kirkwood N."/>
            <person name="Harris S."/>
            <person name="Eisen J.A."/>
        </authorList>
    </citation>
    <scope>NUCLEOTIDE SEQUENCE [LARGE SCALE GENOMIC DNA]</scope>
    <source>
        <strain evidence="2">COT-109 OH1386</strain>
    </source>
</reference>
<comment type="caution">
    <text evidence="1">The sequence shown here is derived from an EMBL/GenBank/DDBJ whole genome shotgun (WGS) entry which is preliminary data.</text>
</comment>
<accession>A0A0A2ERT5</accession>